<dbReference type="InterPro" id="IPR023095">
    <property type="entry name" value="Ade_MeTrfase_dom_2"/>
</dbReference>
<evidence type="ECO:0000256" key="3">
    <source>
        <dbReference type="ARBA" id="ARBA00022603"/>
    </source>
</evidence>
<dbReference type="EC" id="2.1.1.72" evidence="2 7"/>
<dbReference type="GO" id="GO:0032259">
    <property type="term" value="P:methylation"/>
    <property type="evidence" value="ECO:0007669"/>
    <property type="project" value="UniProtKB-KW"/>
</dbReference>
<dbReference type="Pfam" id="PF02086">
    <property type="entry name" value="MethyltransfD12"/>
    <property type="match status" value="1"/>
</dbReference>
<evidence type="ECO:0000313" key="9">
    <source>
        <dbReference type="Proteomes" id="UP000006545"/>
    </source>
</evidence>
<dbReference type="GO" id="GO:0043565">
    <property type="term" value="F:sequence-specific DNA binding"/>
    <property type="evidence" value="ECO:0007669"/>
    <property type="project" value="TreeGrafter"/>
</dbReference>
<comment type="catalytic activity">
    <reaction evidence="6 7">
        <text>a 2'-deoxyadenosine in DNA + S-adenosyl-L-methionine = an N(6)-methyl-2'-deoxyadenosine in DNA + S-adenosyl-L-homocysteine + H(+)</text>
        <dbReference type="Rhea" id="RHEA:15197"/>
        <dbReference type="Rhea" id="RHEA-COMP:12418"/>
        <dbReference type="Rhea" id="RHEA-COMP:12419"/>
        <dbReference type="ChEBI" id="CHEBI:15378"/>
        <dbReference type="ChEBI" id="CHEBI:57856"/>
        <dbReference type="ChEBI" id="CHEBI:59789"/>
        <dbReference type="ChEBI" id="CHEBI:90615"/>
        <dbReference type="ChEBI" id="CHEBI:90616"/>
        <dbReference type="EC" id="2.1.1.72"/>
    </reaction>
</comment>
<dbReference type="PANTHER" id="PTHR30481:SF3">
    <property type="entry name" value="DNA ADENINE METHYLASE"/>
    <property type="match status" value="1"/>
</dbReference>
<dbReference type="GO" id="GO:0009307">
    <property type="term" value="P:DNA restriction-modification system"/>
    <property type="evidence" value="ECO:0007669"/>
    <property type="project" value="InterPro"/>
</dbReference>
<keyword evidence="5 7" id="KW-0949">S-adenosyl-L-methionine</keyword>
<dbReference type="PROSITE" id="PS00092">
    <property type="entry name" value="N6_MTASE"/>
    <property type="match status" value="1"/>
</dbReference>
<dbReference type="GO" id="GO:0009007">
    <property type="term" value="F:site-specific DNA-methyltransferase (adenine-specific) activity"/>
    <property type="evidence" value="ECO:0007669"/>
    <property type="project" value="UniProtKB-UniRule"/>
</dbReference>
<dbReference type="Gene3D" id="1.10.1020.10">
    <property type="entry name" value="Adenine-specific Methyltransferase, Domain 2"/>
    <property type="match status" value="1"/>
</dbReference>
<dbReference type="KEGG" id="pah:Poras_0756"/>
<protein>
    <recommendedName>
        <fullName evidence="2 7">Site-specific DNA-methyltransferase (adenine-specific)</fullName>
        <ecNumber evidence="2 7">2.1.1.72</ecNumber>
    </recommendedName>
</protein>
<dbReference type="PRINTS" id="PR00505">
    <property type="entry name" value="D12N6MTFRASE"/>
</dbReference>
<dbReference type="InterPro" id="IPR002052">
    <property type="entry name" value="DNA_methylase_N6_adenine_CS"/>
</dbReference>
<sequence length="302" mass="35454">MKTKEIRRSPLFYVGDKFRLMPSLLPLFPKEISTFIEPFAGGGTVMLNVYADHYIEGDINPFVVGLHRHLIQYAGEGTSFLSNLFDTARHYGLSCSFLKDEIPMTLRQAYPKTYFAKYNKEAYLRLRSDFNRSNPKDFTRLYLLLIYGFNHMIRFNTKGEFNLPVGNVDFNKNVVSSLEGYFEAVKDKDISWHVSDFRDLLTLSNPQVGDFVYLDPPYLITFSEYNKFWSIQEEKALLQTLDKLNDKGVAFGISNVTHYRGRENQTFIEWSRRYKMHEIKSNYISYHDNTQKQSREVFVTNY</sequence>
<evidence type="ECO:0000256" key="4">
    <source>
        <dbReference type="ARBA" id="ARBA00022679"/>
    </source>
</evidence>
<dbReference type="STRING" id="879243.Poras_0756"/>
<evidence type="ECO:0000256" key="5">
    <source>
        <dbReference type="ARBA" id="ARBA00022691"/>
    </source>
</evidence>
<dbReference type="Gene3D" id="3.40.50.150">
    <property type="entry name" value="Vaccinia Virus protein VP39"/>
    <property type="match status" value="1"/>
</dbReference>
<dbReference type="EMBL" id="CP002689">
    <property type="protein sequence ID" value="AEE12703.1"/>
    <property type="molecule type" value="Genomic_DNA"/>
</dbReference>
<dbReference type="SUPFAM" id="SSF53335">
    <property type="entry name" value="S-adenosyl-L-methionine-dependent methyltransferases"/>
    <property type="match status" value="1"/>
</dbReference>
<evidence type="ECO:0000256" key="1">
    <source>
        <dbReference type="ARBA" id="ARBA00006594"/>
    </source>
</evidence>
<dbReference type="GO" id="GO:0006298">
    <property type="term" value="P:mismatch repair"/>
    <property type="evidence" value="ECO:0007669"/>
    <property type="project" value="TreeGrafter"/>
</dbReference>
<dbReference type="InterPro" id="IPR012263">
    <property type="entry name" value="M_m6A_EcoRV"/>
</dbReference>
<dbReference type="HOGENOM" id="CLU_077381_0_0_10"/>
<dbReference type="PIRSF" id="PIRSF000398">
    <property type="entry name" value="M_m6A_EcoRV"/>
    <property type="match status" value="1"/>
</dbReference>
<gene>
    <name evidence="8" type="ordered locus">Poras_0756</name>
</gene>
<dbReference type="OrthoDB" id="9805629at2"/>
<proteinExistence type="inferred from homology"/>
<dbReference type="InterPro" id="IPR012327">
    <property type="entry name" value="MeTrfase_D12"/>
</dbReference>
<keyword evidence="9" id="KW-1185">Reference proteome</keyword>
<keyword evidence="3 7" id="KW-0489">Methyltransferase</keyword>
<dbReference type="PANTHER" id="PTHR30481">
    <property type="entry name" value="DNA ADENINE METHYLASE"/>
    <property type="match status" value="1"/>
</dbReference>
<name>F4KJX8_PORAD</name>
<dbReference type="REBASE" id="35622">
    <property type="entry name" value="M2.Pas20707ORF756P"/>
</dbReference>
<organism evidence="8 9">
    <name type="scientific">Porphyromonas asaccharolytica (strain ATCC 25260 / DSM 20707 / BCRC 10618 / CCUG 7834 / JCM 6326 / LMG 13178 / VPI 4198 / B440)</name>
    <name type="common">Bacteroides asaccharolyticus</name>
    <dbReference type="NCBI Taxonomy" id="879243"/>
    <lineage>
        <taxon>Bacteria</taxon>
        <taxon>Pseudomonadati</taxon>
        <taxon>Bacteroidota</taxon>
        <taxon>Bacteroidia</taxon>
        <taxon>Bacteroidales</taxon>
        <taxon>Porphyromonadaceae</taxon>
        <taxon>Porphyromonas</taxon>
    </lineage>
</organism>
<evidence type="ECO:0000256" key="6">
    <source>
        <dbReference type="ARBA" id="ARBA00047942"/>
    </source>
</evidence>
<comment type="similarity">
    <text evidence="1 7">Belongs to the N(4)/N(6)-methyltransferase family.</text>
</comment>
<evidence type="ECO:0000256" key="2">
    <source>
        <dbReference type="ARBA" id="ARBA00011900"/>
    </source>
</evidence>
<dbReference type="NCBIfam" id="TIGR00571">
    <property type="entry name" value="dam"/>
    <property type="match status" value="1"/>
</dbReference>
<dbReference type="InterPro" id="IPR029063">
    <property type="entry name" value="SAM-dependent_MTases_sf"/>
</dbReference>
<dbReference type="AlphaFoldDB" id="F4KJX8"/>
<reference evidence="9" key="1">
    <citation type="submission" date="2011-04" db="EMBL/GenBank/DDBJ databases">
        <title>The complete genome of Porphyromonas asaccharolytica DSM 20707.</title>
        <authorList>
            <person name="Lucas S."/>
            <person name="Han J."/>
            <person name="Lapidus A."/>
            <person name="Bruce D."/>
            <person name="Goodwin L."/>
            <person name="Pitluck S."/>
            <person name="Peters L."/>
            <person name="Kyrpides N."/>
            <person name="Mavromatis K."/>
            <person name="Ivanova N."/>
            <person name="Ovchinnikova G."/>
            <person name="Pagani I."/>
            <person name="Lu M."/>
            <person name="Detter J.C."/>
            <person name="Tapia R."/>
            <person name="Han C."/>
            <person name="Land M."/>
            <person name="Hauser L."/>
            <person name="Markowitz V."/>
            <person name="Cheng J.-F."/>
            <person name="Hugenholtz P."/>
            <person name="Woyke T."/>
            <person name="Wu D."/>
            <person name="Gronow S."/>
            <person name="Wellnitz S."/>
            <person name="Brambilla E."/>
            <person name="Klenk H.-P."/>
            <person name="Eisen J.A."/>
        </authorList>
    </citation>
    <scope>NUCLEOTIDE SEQUENCE [LARGE SCALE GENOMIC DNA]</scope>
    <source>
        <strain evidence="9">ATCC 25260 / DSM 20707 / VPI 4198</strain>
    </source>
</reference>
<dbReference type="Proteomes" id="UP000006545">
    <property type="component" value="Chromosome"/>
</dbReference>
<evidence type="ECO:0000313" key="8">
    <source>
        <dbReference type="EMBL" id="AEE12703.1"/>
    </source>
</evidence>
<evidence type="ECO:0000256" key="7">
    <source>
        <dbReference type="RuleBase" id="RU361257"/>
    </source>
</evidence>
<dbReference type="GO" id="GO:1904047">
    <property type="term" value="F:S-adenosyl-L-methionine binding"/>
    <property type="evidence" value="ECO:0007669"/>
    <property type="project" value="TreeGrafter"/>
</dbReference>
<dbReference type="eggNOG" id="COG0338">
    <property type="taxonomic scope" value="Bacteria"/>
</dbReference>
<accession>F4KJX8</accession>
<keyword evidence="4 7" id="KW-0808">Transferase</keyword>